<proteinExistence type="predicted"/>
<sequence>MTEYAKPKVQTIPAIAHADDGAIPFWMDVEGTKVFTWYHPAQGQEKQNQAIVLCNTFGSEAMLLHPAYRQLAIDLAAQGYPCLRFDYPGTGDSQGSPRAPELLASWLRSIHHAVDFLRNESGVARVSLFGILLGATLAAHAASQRKDIHALLLWAPYISGKNFLRAVKLQSSVITANTDNIRPADWCDGDSEAFGFLLTKEFSQALSTINLNKISEAPCKQAYLFARDTSSNEAKLAKVLSELNTELTFEDTAVEDLSAITAEMQIPTAINQKIISWLQDKEKQSSTDAIQSSSDPMPLEQQYATDSFSEEVVFLDHHEKLFSIITHPPIEIGNNTGILLVNGGSNHRVGINRNYTEWARAWAAQGYTVTRMDICGLGDTPPQKGQARNTLYLDSTLEEVRVNIEHLRNTLGLQKIVVAGLCGGAYQSLRFALTSQKIDGILLINPLRFQKPLKLEDGRNTHNSVQQLIATTSFLAFVLFFINYKNWSTLKRWGRTSLSLVKHACLQLLQQLKDLAQPKKWGTLSRYNLAAKELVTLTKREIHVYILCSNTEVILPFFKAALARYRRKLNKTPYFIMEELSSTNHILSPIWSQKKAYEQLSKQLKIVTERKD</sequence>
<name>A0AAN2BM19_9GAMM</name>
<dbReference type="InterPro" id="IPR029058">
    <property type="entry name" value="AB_hydrolase_fold"/>
</dbReference>
<gene>
    <name evidence="3" type="ORF">MARGE09_P3804</name>
</gene>
<evidence type="ECO:0000313" key="3">
    <source>
        <dbReference type="EMBL" id="BCD99602.1"/>
    </source>
</evidence>
<keyword evidence="4" id="KW-1185">Reference proteome</keyword>
<feature type="domain" description="AB hydrolase-1" evidence="1">
    <location>
        <begin position="338"/>
        <end position="449"/>
    </location>
</feature>
<reference evidence="3 4" key="1">
    <citation type="journal article" date="2022" name="IScience">
        <title>An ultrasensitive nanofiber-based assay for enzymatic hydrolysis and deep-sea microbial degradation of cellulose.</title>
        <authorList>
            <person name="Tsudome M."/>
            <person name="Tachioka M."/>
            <person name="Miyazaki M."/>
            <person name="Uchimura K."/>
            <person name="Tsuda M."/>
            <person name="Takaki Y."/>
            <person name="Deguchi S."/>
        </authorList>
    </citation>
    <scope>NUCLEOTIDE SEQUENCE [LARGE SCALE GENOMIC DNA]</scope>
    <source>
        <strain evidence="3 4">GE09</strain>
    </source>
</reference>
<dbReference type="InterPro" id="IPR000073">
    <property type="entry name" value="AB_hydrolase_1"/>
</dbReference>
<dbReference type="RefSeq" id="WP_236984868.1">
    <property type="nucleotide sequence ID" value="NZ_AP023086.1"/>
</dbReference>
<dbReference type="EMBL" id="AP023086">
    <property type="protein sequence ID" value="BCD99602.1"/>
    <property type="molecule type" value="Genomic_DNA"/>
</dbReference>
<evidence type="ECO:0000313" key="4">
    <source>
        <dbReference type="Proteomes" id="UP001320119"/>
    </source>
</evidence>
<dbReference type="Gene3D" id="3.40.50.1820">
    <property type="entry name" value="alpha/beta hydrolase"/>
    <property type="match status" value="2"/>
</dbReference>
<evidence type="ECO:0000259" key="2">
    <source>
        <dbReference type="Pfam" id="PF12146"/>
    </source>
</evidence>
<dbReference type="Pfam" id="PF00561">
    <property type="entry name" value="Abhydrolase_1"/>
    <property type="match status" value="1"/>
</dbReference>
<dbReference type="AlphaFoldDB" id="A0AAN2BM19"/>
<dbReference type="Pfam" id="PF12146">
    <property type="entry name" value="Hydrolase_4"/>
    <property type="match status" value="1"/>
</dbReference>
<dbReference type="SUPFAM" id="SSF53474">
    <property type="entry name" value="alpha/beta-Hydrolases"/>
    <property type="match status" value="2"/>
</dbReference>
<accession>A0AAN2BM19</accession>
<dbReference type="PANTHER" id="PTHR42886">
    <property type="entry name" value="RE40534P-RELATED"/>
    <property type="match status" value="1"/>
</dbReference>
<dbReference type="Proteomes" id="UP001320119">
    <property type="component" value="Chromosome"/>
</dbReference>
<evidence type="ECO:0008006" key="5">
    <source>
        <dbReference type="Google" id="ProtNLM"/>
    </source>
</evidence>
<organism evidence="3 4">
    <name type="scientific">Marinagarivorans cellulosilyticus</name>
    <dbReference type="NCBI Taxonomy" id="2721545"/>
    <lineage>
        <taxon>Bacteria</taxon>
        <taxon>Pseudomonadati</taxon>
        <taxon>Pseudomonadota</taxon>
        <taxon>Gammaproteobacteria</taxon>
        <taxon>Cellvibrionales</taxon>
        <taxon>Cellvibrionaceae</taxon>
        <taxon>Marinagarivorans</taxon>
    </lineage>
</organism>
<dbReference type="PANTHER" id="PTHR42886:SF29">
    <property type="entry name" value="PUMMELIG, ISOFORM A"/>
    <property type="match status" value="1"/>
</dbReference>
<evidence type="ECO:0000259" key="1">
    <source>
        <dbReference type="Pfam" id="PF00561"/>
    </source>
</evidence>
<dbReference type="KEGG" id="marq:MARGE09_P3804"/>
<protein>
    <recommendedName>
        <fullName evidence="5">Serine aminopeptidase S33 domain-containing protein</fullName>
    </recommendedName>
</protein>
<feature type="domain" description="Serine aminopeptidase S33" evidence="2">
    <location>
        <begin position="67"/>
        <end position="163"/>
    </location>
</feature>
<dbReference type="InterPro" id="IPR022742">
    <property type="entry name" value="Hydrolase_4"/>
</dbReference>